<keyword evidence="3" id="KW-1185">Reference proteome</keyword>
<proteinExistence type="predicted"/>
<dbReference type="Proteomes" id="UP001430584">
    <property type="component" value="Unassembled WGS sequence"/>
</dbReference>
<evidence type="ECO:0000313" key="3">
    <source>
        <dbReference type="Proteomes" id="UP001430584"/>
    </source>
</evidence>
<feature type="chain" id="PRO_5045207815" evidence="1">
    <location>
        <begin position="20"/>
        <end position="111"/>
    </location>
</feature>
<keyword evidence="1" id="KW-0732">Signal</keyword>
<dbReference type="GeneID" id="92010838"/>
<evidence type="ECO:0000256" key="1">
    <source>
        <dbReference type="SAM" id="SignalP"/>
    </source>
</evidence>
<dbReference type="EMBL" id="JAJVCZ030000006">
    <property type="protein sequence ID" value="KAL0259248.1"/>
    <property type="molecule type" value="Genomic_DNA"/>
</dbReference>
<evidence type="ECO:0000313" key="2">
    <source>
        <dbReference type="EMBL" id="KAL0259248.1"/>
    </source>
</evidence>
<accession>A0ABR3CF29</accession>
<reference evidence="2 3" key="1">
    <citation type="submission" date="2024-02" db="EMBL/GenBank/DDBJ databases">
        <title>De novo assembly and annotation of 12 fungi associated with fruit tree decline syndrome in Ontario, Canada.</title>
        <authorList>
            <person name="Sulman M."/>
            <person name="Ellouze W."/>
            <person name="Ilyukhin E."/>
        </authorList>
    </citation>
    <scope>NUCLEOTIDE SEQUENCE [LARGE SCALE GENOMIC DNA]</scope>
    <source>
        <strain evidence="2 3">FDS-637</strain>
    </source>
</reference>
<sequence length="111" mass="12370">MQLFIFSLLLAMLAACVVGSAPQKVVLISADSPSVIDHAIEWIEQEKGQVVHKYSLIHKPNKALTLTNSAILVEAPDYVFEKAKETFTTNNWGNLVMEEDQEVHAWSESSQ</sequence>
<name>A0ABR3CF29_9PEZI</name>
<protein>
    <submittedName>
        <fullName evidence="2">Uncharacterized protein</fullName>
    </submittedName>
</protein>
<organism evidence="2 3">
    <name type="scientific">Diplodia seriata</name>
    <dbReference type="NCBI Taxonomy" id="420778"/>
    <lineage>
        <taxon>Eukaryota</taxon>
        <taxon>Fungi</taxon>
        <taxon>Dikarya</taxon>
        <taxon>Ascomycota</taxon>
        <taxon>Pezizomycotina</taxon>
        <taxon>Dothideomycetes</taxon>
        <taxon>Dothideomycetes incertae sedis</taxon>
        <taxon>Botryosphaeriales</taxon>
        <taxon>Botryosphaeriaceae</taxon>
        <taxon>Diplodia</taxon>
    </lineage>
</organism>
<feature type="signal peptide" evidence="1">
    <location>
        <begin position="1"/>
        <end position="19"/>
    </location>
</feature>
<dbReference type="RefSeq" id="XP_066632277.1">
    <property type="nucleotide sequence ID" value="XM_066778182.1"/>
</dbReference>
<gene>
    <name evidence="2" type="ORF">SLS55_006753</name>
</gene>
<comment type="caution">
    <text evidence="2">The sequence shown here is derived from an EMBL/GenBank/DDBJ whole genome shotgun (WGS) entry which is preliminary data.</text>
</comment>